<protein>
    <recommendedName>
        <fullName evidence="4">MAPEG family protein</fullName>
    </recommendedName>
</protein>
<evidence type="ECO:0008006" key="4">
    <source>
        <dbReference type="Google" id="ProtNLM"/>
    </source>
</evidence>
<keyword evidence="1" id="KW-1133">Transmembrane helix</keyword>
<feature type="transmembrane region" description="Helical" evidence="1">
    <location>
        <begin position="82"/>
        <end position="101"/>
    </location>
</feature>
<proteinExistence type="predicted"/>
<feature type="transmembrane region" description="Helical" evidence="1">
    <location>
        <begin position="121"/>
        <end position="142"/>
    </location>
</feature>
<organism evidence="2 3">
    <name type="scientific">candidate division CSSED10-310 bacterium</name>
    <dbReference type="NCBI Taxonomy" id="2855610"/>
    <lineage>
        <taxon>Bacteria</taxon>
        <taxon>Bacteria division CSSED10-310</taxon>
    </lineage>
</organism>
<dbReference type="EMBL" id="JBHPBY010000507">
    <property type="protein sequence ID" value="MFC1853461.1"/>
    <property type="molecule type" value="Genomic_DNA"/>
</dbReference>
<feature type="transmembrane region" description="Helical" evidence="1">
    <location>
        <begin position="6"/>
        <end position="29"/>
    </location>
</feature>
<name>A0ABV6Z4T1_UNCC1</name>
<evidence type="ECO:0000256" key="1">
    <source>
        <dbReference type="SAM" id="Phobius"/>
    </source>
</evidence>
<keyword evidence="1" id="KW-0472">Membrane</keyword>
<dbReference type="Proteomes" id="UP001594351">
    <property type="component" value="Unassembled WGS sequence"/>
</dbReference>
<evidence type="ECO:0000313" key="2">
    <source>
        <dbReference type="EMBL" id="MFC1853461.1"/>
    </source>
</evidence>
<keyword evidence="3" id="KW-1185">Reference proteome</keyword>
<keyword evidence="1" id="KW-0812">Transmembrane</keyword>
<gene>
    <name evidence="2" type="ORF">ACFL27_24965</name>
</gene>
<comment type="caution">
    <text evidence="2">The sequence shown here is derived from an EMBL/GenBank/DDBJ whole genome shotgun (WGS) entry which is preliminary data.</text>
</comment>
<reference evidence="2 3" key="1">
    <citation type="submission" date="2024-09" db="EMBL/GenBank/DDBJ databases">
        <title>Laminarin stimulates single cell rates of sulfate reduction while oxygen inhibits transcriptomic activity in coastal marine sediment.</title>
        <authorList>
            <person name="Lindsay M."/>
            <person name="Orcutt B."/>
            <person name="Emerson D."/>
            <person name="Stepanauskas R."/>
            <person name="D'Angelo T."/>
        </authorList>
    </citation>
    <scope>NUCLEOTIDE SEQUENCE [LARGE SCALE GENOMIC DNA]</scope>
    <source>
        <strain evidence="2">SAG AM-311-K15</strain>
    </source>
</reference>
<accession>A0ABV6Z4T1</accession>
<evidence type="ECO:0000313" key="3">
    <source>
        <dbReference type="Proteomes" id="UP001594351"/>
    </source>
</evidence>
<sequence>MDYSELVLGLIIVALSMLGWVGQAITLFAPVTAVKLSLTEPQNEVDPAFYADVRAEAIWDTLTLWTLPLAGVLLLIQNSLWPYFGMIGGGMFFYFSGRGIIARFEMLKHGIRIGTADKVKINIIFLALWGILGIVTIIKAVFEINSF</sequence>